<organism evidence="8 9">
    <name type="scientific">Penicillium hordei</name>
    <dbReference type="NCBI Taxonomy" id="40994"/>
    <lineage>
        <taxon>Eukaryota</taxon>
        <taxon>Fungi</taxon>
        <taxon>Dikarya</taxon>
        <taxon>Ascomycota</taxon>
        <taxon>Pezizomycotina</taxon>
        <taxon>Eurotiomycetes</taxon>
        <taxon>Eurotiomycetidae</taxon>
        <taxon>Eurotiales</taxon>
        <taxon>Aspergillaceae</taxon>
        <taxon>Penicillium</taxon>
    </lineage>
</organism>
<name>A0AAD6EGP2_9EURO</name>
<keyword evidence="9" id="KW-1185">Reference proteome</keyword>
<feature type="transmembrane region" description="Helical" evidence="7">
    <location>
        <begin position="370"/>
        <end position="389"/>
    </location>
</feature>
<comment type="subcellular location">
    <subcellularLocation>
        <location evidence="1">Membrane</location>
        <topology evidence="1">Multi-pass membrane protein</topology>
    </subcellularLocation>
</comment>
<evidence type="ECO:0008006" key="10">
    <source>
        <dbReference type="Google" id="ProtNLM"/>
    </source>
</evidence>
<dbReference type="GeneID" id="81583383"/>
<evidence type="ECO:0000256" key="7">
    <source>
        <dbReference type="SAM" id="Phobius"/>
    </source>
</evidence>
<dbReference type="PANTHER" id="PTHR23501">
    <property type="entry name" value="MAJOR FACILITATOR SUPERFAMILY"/>
    <property type="match status" value="1"/>
</dbReference>
<sequence length="520" mass="56053">MSAPTSDPEFSKNEAGHSADTASLRNKERGSDDTEGSGDLSQGLNQGSEPDTLIAALDLGIVATAIPKITSDFHALGDIGWYSGACFLLVGTTSAPWGNMYKYFSAQWTYMTALALYLIGSIAAATAPSSIGLIGWGCAGTLGGSVLIINFTAQPKTRPLLIGLWMGVFMIATTIGPLIGGVFTTEVTWRWCFWVNLPVGGTALILQFLFLRMPKHIKPAPATWKEILLHLDLPGWSLLFTSVICFTLALQWGGLEKLWRNGSVIATLTLWVALTIAFVVVEWFQGEYAIMPLKMLARRITWSNLLYTFIANLANFQILFYLPIYFQAVHGMSAIKSGVYCLPFMAFYTCGAIVSGILVGKTRFLQPIEFISGLIAVLGAVLIYCIDVHTTKAWYIGAQIPFGLGIGLGNQVPVTALQGFATPETVAATMGVAFNLARTAPQIDSAEILYIGVSELTNVYKGKQLALIQDAYMVGIKDVFAFALAGTALTVVLALLIPFTRLPSHETKEAEDKEAAANAS</sequence>
<keyword evidence="3 7" id="KW-0812">Transmembrane</keyword>
<keyword evidence="4 7" id="KW-1133">Transmembrane helix</keyword>
<dbReference type="CDD" id="cd17502">
    <property type="entry name" value="MFS_Azr1_MDR_like"/>
    <property type="match status" value="1"/>
</dbReference>
<feature type="transmembrane region" description="Helical" evidence="7">
    <location>
        <begin position="160"/>
        <end position="179"/>
    </location>
</feature>
<evidence type="ECO:0000256" key="4">
    <source>
        <dbReference type="ARBA" id="ARBA00022989"/>
    </source>
</evidence>
<keyword evidence="5 7" id="KW-0472">Membrane</keyword>
<dbReference type="GO" id="GO:0005886">
    <property type="term" value="C:plasma membrane"/>
    <property type="evidence" value="ECO:0007669"/>
    <property type="project" value="TreeGrafter"/>
</dbReference>
<dbReference type="RefSeq" id="XP_056758136.1">
    <property type="nucleotide sequence ID" value="XM_056893141.1"/>
</dbReference>
<dbReference type="InterPro" id="IPR036259">
    <property type="entry name" value="MFS_trans_sf"/>
</dbReference>
<gene>
    <name evidence="8" type="ORF">N7537_002083</name>
</gene>
<keyword evidence="2" id="KW-0813">Transport</keyword>
<feature type="transmembrane region" description="Helical" evidence="7">
    <location>
        <begin position="231"/>
        <end position="252"/>
    </location>
</feature>
<proteinExistence type="predicted"/>
<evidence type="ECO:0000313" key="8">
    <source>
        <dbReference type="EMBL" id="KAJ5616969.1"/>
    </source>
</evidence>
<feature type="transmembrane region" description="Helical" evidence="7">
    <location>
        <begin position="337"/>
        <end position="358"/>
    </location>
</feature>
<dbReference type="Gene3D" id="1.20.1250.20">
    <property type="entry name" value="MFS general substrate transporter like domains"/>
    <property type="match status" value="1"/>
</dbReference>
<dbReference type="SUPFAM" id="SSF103473">
    <property type="entry name" value="MFS general substrate transporter"/>
    <property type="match status" value="1"/>
</dbReference>
<accession>A0AAD6EGP2</accession>
<dbReference type="Pfam" id="PF07690">
    <property type="entry name" value="MFS_1"/>
    <property type="match status" value="1"/>
</dbReference>
<dbReference type="EMBL" id="JAQJAE010000001">
    <property type="protein sequence ID" value="KAJ5616969.1"/>
    <property type="molecule type" value="Genomic_DNA"/>
</dbReference>
<evidence type="ECO:0000256" key="6">
    <source>
        <dbReference type="SAM" id="MobiDB-lite"/>
    </source>
</evidence>
<dbReference type="Proteomes" id="UP001213799">
    <property type="component" value="Unassembled WGS sequence"/>
</dbReference>
<feature type="transmembrane region" description="Helical" evidence="7">
    <location>
        <begin position="79"/>
        <end position="97"/>
    </location>
</feature>
<feature type="transmembrane region" description="Helical" evidence="7">
    <location>
        <begin position="109"/>
        <end position="127"/>
    </location>
</feature>
<evidence type="ECO:0000313" key="9">
    <source>
        <dbReference type="Proteomes" id="UP001213799"/>
    </source>
</evidence>
<evidence type="ECO:0000256" key="3">
    <source>
        <dbReference type="ARBA" id="ARBA00022692"/>
    </source>
</evidence>
<evidence type="ECO:0000256" key="5">
    <source>
        <dbReference type="ARBA" id="ARBA00023136"/>
    </source>
</evidence>
<feature type="transmembrane region" description="Helical" evidence="7">
    <location>
        <begin position="305"/>
        <end position="325"/>
    </location>
</feature>
<protein>
    <recommendedName>
        <fullName evidence="10">Major facilitator superfamily (MFS) profile domain-containing protein</fullName>
    </recommendedName>
</protein>
<feature type="transmembrane region" description="Helical" evidence="7">
    <location>
        <begin position="191"/>
        <end position="211"/>
    </location>
</feature>
<dbReference type="Gene3D" id="1.20.1720.10">
    <property type="entry name" value="Multidrug resistance protein D"/>
    <property type="match status" value="1"/>
</dbReference>
<feature type="transmembrane region" description="Helical" evidence="7">
    <location>
        <begin position="264"/>
        <end position="284"/>
    </location>
</feature>
<evidence type="ECO:0000256" key="2">
    <source>
        <dbReference type="ARBA" id="ARBA00022448"/>
    </source>
</evidence>
<dbReference type="GO" id="GO:0022857">
    <property type="term" value="F:transmembrane transporter activity"/>
    <property type="evidence" value="ECO:0007669"/>
    <property type="project" value="InterPro"/>
</dbReference>
<dbReference type="AlphaFoldDB" id="A0AAD6EGP2"/>
<comment type="caution">
    <text evidence="8">The sequence shown here is derived from an EMBL/GenBank/DDBJ whole genome shotgun (WGS) entry which is preliminary data.</text>
</comment>
<reference evidence="8" key="2">
    <citation type="submission" date="2023-01" db="EMBL/GenBank/DDBJ databases">
        <authorList>
            <person name="Petersen C."/>
        </authorList>
    </citation>
    <scope>NUCLEOTIDE SEQUENCE</scope>
    <source>
        <strain evidence="8">IBT 12815</strain>
    </source>
</reference>
<dbReference type="PANTHER" id="PTHR23501:SF177">
    <property type="entry name" value="MAJOR FACILITATOR SUPERFAMILY (MFS) PROFILE DOMAIN-CONTAINING PROTEIN-RELATED"/>
    <property type="match status" value="1"/>
</dbReference>
<dbReference type="InterPro" id="IPR011701">
    <property type="entry name" value="MFS"/>
</dbReference>
<feature type="region of interest" description="Disordered" evidence="6">
    <location>
        <begin position="1"/>
        <end position="46"/>
    </location>
</feature>
<reference evidence="8" key="1">
    <citation type="journal article" date="2023" name="IMA Fungus">
        <title>Comparative genomic study of the Penicillium genus elucidates a diverse pangenome and 15 lateral gene transfer events.</title>
        <authorList>
            <person name="Petersen C."/>
            <person name="Sorensen T."/>
            <person name="Nielsen M.R."/>
            <person name="Sondergaard T.E."/>
            <person name="Sorensen J.L."/>
            <person name="Fitzpatrick D.A."/>
            <person name="Frisvad J.C."/>
            <person name="Nielsen K.L."/>
        </authorList>
    </citation>
    <scope>NUCLEOTIDE SEQUENCE</scope>
    <source>
        <strain evidence="8">IBT 12815</strain>
    </source>
</reference>
<evidence type="ECO:0000256" key="1">
    <source>
        <dbReference type="ARBA" id="ARBA00004141"/>
    </source>
</evidence>
<feature type="transmembrane region" description="Helical" evidence="7">
    <location>
        <begin position="479"/>
        <end position="499"/>
    </location>
</feature>